<sequence length="61" mass="6250">MMAIKFTAKDPAITESPAPVKAAKPAKIESPAAAPEGDTGSADSDLFNAAPKTPARKRKGK</sequence>
<dbReference type="AlphaFoldDB" id="A0A2S9JA37"/>
<protein>
    <submittedName>
        <fullName evidence="2">Uncharacterized protein</fullName>
    </submittedName>
</protein>
<comment type="caution">
    <text evidence="2">The sequence shown here is derived from an EMBL/GenBank/DDBJ whole genome shotgun (WGS) entry which is preliminary data.</text>
</comment>
<dbReference type="EMBL" id="PVBT01000011">
    <property type="protein sequence ID" value="PRD49557.1"/>
    <property type="molecule type" value="Genomic_DNA"/>
</dbReference>
<reference evidence="2 3" key="1">
    <citation type="submission" date="2018-02" db="EMBL/GenBank/DDBJ databases">
        <title>The draft genome of Phyllobacterium myrsinacearum DSM5892.</title>
        <authorList>
            <person name="Li L."/>
            <person name="Liu L."/>
            <person name="Zhang X."/>
            <person name="Wang T."/>
        </authorList>
    </citation>
    <scope>NUCLEOTIDE SEQUENCE [LARGE SCALE GENOMIC DNA]</scope>
    <source>
        <strain evidence="2 3">DSM 5892</strain>
    </source>
</reference>
<dbReference type="RefSeq" id="WP_105738172.1">
    <property type="nucleotide sequence ID" value="NZ_SHLH01000010.1"/>
</dbReference>
<evidence type="ECO:0000313" key="3">
    <source>
        <dbReference type="Proteomes" id="UP000238563"/>
    </source>
</evidence>
<proteinExistence type="predicted"/>
<accession>A0A2S9JA37</accession>
<keyword evidence="3" id="KW-1185">Reference proteome</keyword>
<name>A0A2S9JA37_9HYPH</name>
<feature type="region of interest" description="Disordered" evidence="1">
    <location>
        <begin position="1"/>
        <end position="61"/>
    </location>
</feature>
<evidence type="ECO:0000313" key="2">
    <source>
        <dbReference type="EMBL" id="PRD49557.1"/>
    </source>
</evidence>
<evidence type="ECO:0000256" key="1">
    <source>
        <dbReference type="SAM" id="MobiDB-lite"/>
    </source>
</evidence>
<organism evidence="2 3">
    <name type="scientific">Phyllobacterium myrsinacearum</name>
    <dbReference type="NCBI Taxonomy" id="28101"/>
    <lineage>
        <taxon>Bacteria</taxon>
        <taxon>Pseudomonadati</taxon>
        <taxon>Pseudomonadota</taxon>
        <taxon>Alphaproteobacteria</taxon>
        <taxon>Hyphomicrobiales</taxon>
        <taxon>Phyllobacteriaceae</taxon>
        <taxon>Phyllobacterium</taxon>
    </lineage>
</organism>
<gene>
    <name evidence="2" type="ORF">C5750_25590</name>
</gene>
<dbReference type="Proteomes" id="UP000238563">
    <property type="component" value="Unassembled WGS sequence"/>
</dbReference>